<dbReference type="PROSITE" id="PS51257">
    <property type="entry name" value="PROKAR_LIPOPROTEIN"/>
    <property type="match status" value="1"/>
</dbReference>
<feature type="compositionally biased region" description="Acidic residues" evidence="1">
    <location>
        <begin position="193"/>
        <end position="209"/>
    </location>
</feature>
<dbReference type="AlphaFoldDB" id="A0A3R9N3N4"/>
<keyword evidence="3" id="KW-1185">Reference proteome</keyword>
<comment type="caution">
    <text evidence="2">The sequence shown here is derived from an EMBL/GenBank/DDBJ whole genome shotgun (WGS) entry which is preliminary data.</text>
</comment>
<dbReference type="EMBL" id="RWBG01000006">
    <property type="protein sequence ID" value="RSK38240.1"/>
    <property type="molecule type" value="Genomic_DNA"/>
</dbReference>
<reference evidence="2 3" key="1">
    <citation type="submission" date="2018-12" db="EMBL/GenBank/DDBJ databases">
        <title>Mangrovimonas spongiae sp. nov., a novel member of the genus Mangrovimonas isolated from marine sponge.</title>
        <authorList>
            <person name="Zhuang L."/>
            <person name="Luo L."/>
        </authorList>
    </citation>
    <scope>NUCLEOTIDE SEQUENCE [LARGE SCALE GENOMIC DNA]</scope>
    <source>
        <strain evidence="2 3">HN-E26</strain>
    </source>
</reference>
<evidence type="ECO:0008006" key="4">
    <source>
        <dbReference type="Google" id="ProtNLM"/>
    </source>
</evidence>
<protein>
    <recommendedName>
        <fullName evidence="4">Calcium-binding protein</fullName>
    </recommendedName>
</protein>
<evidence type="ECO:0000313" key="3">
    <source>
        <dbReference type="Proteomes" id="UP000270620"/>
    </source>
</evidence>
<proteinExistence type="predicted"/>
<name>A0A3R9N3N4_9FLAO</name>
<dbReference type="Proteomes" id="UP000270620">
    <property type="component" value="Unassembled WGS sequence"/>
</dbReference>
<evidence type="ECO:0000313" key="2">
    <source>
        <dbReference type="EMBL" id="RSK38240.1"/>
    </source>
</evidence>
<accession>A0A3R9N3N4</accession>
<organism evidence="2 3">
    <name type="scientific">Mangrovimonas spongiae</name>
    <dbReference type="NCBI Taxonomy" id="2494697"/>
    <lineage>
        <taxon>Bacteria</taxon>
        <taxon>Pseudomonadati</taxon>
        <taxon>Bacteroidota</taxon>
        <taxon>Flavobacteriia</taxon>
        <taxon>Flavobacteriales</taxon>
        <taxon>Flavobacteriaceae</taxon>
        <taxon>Mangrovimonas</taxon>
    </lineage>
</organism>
<evidence type="ECO:0000256" key="1">
    <source>
        <dbReference type="SAM" id="MobiDB-lite"/>
    </source>
</evidence>
<feature type="region of interest" description="Disordered" evidence="1">
    <location>
        <begin position="193"/>
        <end position="224"/>
    </location>
</feature>
<sequence>MQKYLALFAIITFLFSCDDGDVITVELDFDDTFEYCGNLVFYKTKTTPNESLSLKVTNPIDAIEDILEYNNISADSPIVELVNPEITGNINGSTNAFNYRTYNSAISGNIFCNDIPPSNLGIENDYSSTSGDFTIYTTLIEDDNDGVPAEMEDINGNGDLYDDDTDGDGLPNFLDADDDGDNVLTLTELNDNDLVDANNDGDFDDDTDGDPLTNPVDTDGDGIPNYLDNDDDDDGVLTIDEENEIQDNNPANDFTNPNVADYLNPDVSTTVPATAYRTHNIEQLFVIEILVENISFSNLNQSEFDFGTMEITPSADRTFTPEF</sequence>
<gene>
    <name evidence="2" type="ORF">EJA19_12140</name>
</gene>
<feature type="region of interest" description="Disordered" evidence="1">
    <location>
        <begin position="155"/>
        <end position="176"/>
    </location>
</feature>
<dbReference type="RefSeq" id="WP_125468648.1">
    <property type="nucleotide sequence ID" value="NZ_RWBG01000006.1"/>
</dbReference>
<dbReference type="OrthoDB" id="1159446at2"/>